<protein>
    <recommendedName>
        <fullName evidence="3">Dipeptidase</fullName>
    </recommendedName>
</protein>
<dbReference type="Gene3D" id="3.60.60.10">
    <property type="entry name" value="Penicillin V Acylase, Chain A"/>
    <property type="match status" value="1"/>
</dbReference>
<dbReference type="GO" id="GO:0016805">
    <property type="term" value="F:dipeptidase activity"/>
    <property type="evidence" value="ECO:0007669"/>
    <property type="project" value="InterPro"/>
</dbReference>
<dbReference type="PANTHER" id="PTHR12994">
    <property type="entry name" value="SECERNIN"/>
    <property type="match status" value="1"/>
</dbReference>
<evidence type="ECO:0000256" key="1">
    <source>
        <dbReference type="ARBA" id="ARBA00005705"/>
    </source>
</evidence>
<accession>A0A7S1FJZ2</accession>
<dbReference type="GO" id="GO:0006508">
    <property type="term" value="P:proteolysis"/>
    <property type="evidence" value="ECO:0007669"/>
    <property type="project" value="InterPro"/>
</dbReference>
<organism evidence="2">
    <name type="scientific">Noctiluca scintillans</name>
    <name type="common">Sea sparkle</name>
    <name type="synonym">Red tide dinoflagellate</name>
    <dbReference type="NCBI Taxonomy" id="2966"/>
    <lineage>
        <taxon>Eukaryota</taxon>
        <taxon>Sar</taxon>
        <taxon>Alveolata</taxon>
        <taxon>Dinophyceae</taxon>
        <taxon>Noctilucales</taxon>
        <taxon>Noctilucaceae</taxon>
        <taxon>Noctiluca</taxon>
    </lineage>
</organism>
<evidence type="ECO:0008006" key="3">
    <source>
        <dbReference type="Google" id="ProtNLM"/>
    </source>
</evidence>
<dbReference type="PANTHER" id="PTHR12994:SF17">
    <property type="entry name" value="LD30995P"/>
    <property type="match status" value="1"/>
</dbReference>
<dbReference type="EMBL" id="HBFQ01063804">
    <property type="protein sequence ID" value="CAD8870812.1"/>
    <property type="molecule type" value="Transcribed_RNA"/>
</dbReference>
<gene>
    <name evidence="2" type="ORF">NSCI0253_LOCUS45169</name>
</gene>
<proteinExistence type="inferred from homology"/>
<comment type="similarity">
    <text evidence="1">Belongs to the peptidase C69 family. Secernin subfamily.</text>
</comment>
<dbReference type="InterPro" id="IPR005322">
    <property type="entry name" value="Peptidase_C69"/>
</dbReference>
<dbReference type="AlphaFoldDB" id="A0A7S1FJZ2"/>
<name>A0A7S1FJZ2_NOCSC</name>
<evidence type="ECO:0000313" key="2">
    <source>
        <dbReference type="EMBL" id="CAD8870812.1"/>
    </source>
</evidence>
<dbReference type="Pfam" id="PF03577">
    <property type="entry name" value="Peptidase_C69"/>
    <property type="match status" value="2"/>
</dbReference>
<reference evidence="2" key="1">
    <citation type="submission" date="2021-01" db="EMBL/GenBank/DDBJ databases">
        <authorList>
            <person name="Corre E."/>
            <person name="Pelletier E."/>
            <person name="Niang G."/>
            <person name="Scheremetjew M."/>
            <person name="Finn R."/>
            <person name="Kale V."/>
            <person name="Holt S."/>
            <person name="Cochrane G."/>
            <person name="Meng A."/>
            <person name="Brown T."/>
            <person name="Cohen L."/>
        </authorList>
    </citation>
    <scope>NUCLEOTIDE SEQUENCE</scope>
</reference>
<dbReference type="GO" id="GO:0070004">
    <property type="term" value="F:cysteine-type exopeptidase activity"/>
    <property type="evidence" value="ECO:0007669"/>
    <property type="project" value="InterPro"/>
</dbReference>
<sequence length="585" mass="64199">MGPMPSLSAAVFAVGFGYATACTTLVVGKAASSDGSVMLTQSDDGENNADARLCFVPAKDFPAGSLHAIYYDTEDFPRYVGYDRGDCYFPQQGEKPQTPIGYIPEEEHTYAYFDSTYGLVNEHGVGIGESTCSGVFGTMAQGFGGQALLSIDALTRLALQRTNTSREAVKLMGRLAEKHGFYGSDSFEGSAESLMVGDADEAFIFHILPDPTGTSAIWVARRVPDDEVGVVANMFVIREVDFNDSHSFLYSGSVVTVAEEKGWWRPGQPLDFTRVYSDGEYAHKYYSGRRVWGAYRLFGVPLPSNYTDLRYNAVYPVTAKPAESVEVRALMAVYRDYYDDTEFDMRKGLAAGPWGNPDRWSTRSSLPGNWERSIGLFRTTSVHIVQCKRHGKGAVLWYAPHSAGASVFLPIFARGTAVPSAYKIADPNVLSRDSAYWAHRYVFNIAKIRYDRAINDVREVQAALEAEGVAMVLRLDNTPGAVGAAEFDRASDELAANIMETYWGLPDQLVFKYADGFLKDGKPLGYPDWWLKQVGYERGPPAIPHECPDDVVEKCTGACHVKGFAACAKACVDVCATSETPVVHI</sequence>